<accession>A0A3Q8U3L8</accession>
<protein>
    <recommendedName>
        <fullName evidence="3">RHS repeat protein</fullName>
    </recommendedName>
</protein>
<reference evidence="1 2" key="1">
    <citation type="submission" date="2018-12" db="EMBL/GenBank/DDBJ databases">
        <authorList>
            <person name="Li S."/>
            <person name="Yang R."/>
            <person name="Chen G."/>
            <person name="Zou L."/>
            <person name="Zhang C."/>
            <person name="Chen Y."/>
            <person name="Liu Z."/>
            <person name="Li Y."/>
            <person name="Yan Y."/>
            <person name="Huang M."/>
            <person name="Chen T."/>
        </authorList>
    </citation>
    <scope>NUCLEOTIDE SEQUENCE [LARGE SCALE GENOMIC DNA]</scope>
    <source>
        <strain evidence="1 2">1257</strain>
    </source>
</reference>
<dbReference type="Proteomes" id="UP000268230">
    <property type="component" value="Chromosome"/>
</dbReference>
<evidence type="ECO:0000313" key="2">
    <source>
        <dbReference type="Proteomes" id="UP000268230"/>
    </source>
</evidence>
<evidence type="ECO:0000313" key="1">
    <source>
        <dbReference type="EMBL" id="AZL70486.1"/>
    </source>
</evidence>
<dbReference type="KEGG" id="pory:EJA05_23360"/>
<sequence length="866" mass="96347">MSTLHSQAGNFLDFLKTGVDQRTGQFTLAIALPLPPANQLCGPTLPLTLSFNLLNSALDRGYGQGWALGLSEIDLDQKAARLRLSSGEQFAVDLGASPFTVNGRLALRDQKLATFLVTWQADGSLRVDHKSGECEILRRQDSDSGRYLLAELRSPEGRRLFFDWLPFAEGDYRLQQIRDEQRTLLSLEDRQGELHFILNPHSEQSATLRALLSNDWLTEVHLPGVDEPLSIDYEPIDLAGATTLLLPSYIRSPLGAEDFVHWACDSDGHHLPPGAPFPYLPRVTAWTHATGRNGNELNRSYTWLGEHNFLGFGSDQAFVWHTGRDNLYQVEGDYRYEVIETLSDGDGRALGSHHFTWDRHHLLVSEVTRQGLCETRRTTTHGVDPSLTWEQQPAWCQLPLQVCMTYIDHARDGASRTETTTYRYDDAGNILHVRYPSGVEEHNSYYPATGADGCPADALGRVRWLRHKTVMPAPADGQAPTLGTLYTYQALPSLLEGEPAHTVVAREQGWDESEQRLLESTSQAYCTAPGPGYGRLAGSATTLNGKTTTTEYRYRTEHDELVTQTTLIGFENDAENRSTRSDARSLLSGLTTWERDEAGALTTYAHDALGRIVRTITAANSPYQAERQASYHLGDAVARQAGSGEALNPVMIEQVEITGRRQRQWLDGDGRTVRVELEDIQQAPGTFRTVAHTQFDAMGRPVSETAVDWLGEGIAPLRLTTTTAYDDWGQAALSISPEGIERHVRHDPVRQRTEHWQVAAGRNGPRQVIELNAAGSPARQQHFDSDGRLVRTLKLTRDGLDRVIEERLTAPGATDIVNRKRYDHYSRLVEHQLPDGTRLAWTFAAHSDDQHVESIAITPAPAQAPA</sequence>
<dbReference type="EMBL" id="CP034338">
    <property type="protein sequence ID" value="AZL70486.1"/>
    <property type="molecule type" value="Genomic_DNA"/>
</dbReference>
<dbReference type="PANTHER" id="PTHR32305:SF15">
    <property type="entry name" value="PROTEIN RHSA-RELATED"/>
    <property type="match status" value="1"/>
</dbReference>
<evidence type="ECO:0008006" key="3">
    <source>
        <dbReference type="Google" id="ProtNLM"/>
    </source>
</evidence>
<dbReference type="AlphaFoldDB" id="A0A3Q8U3L8"/>
<name>A0A3Q8U3L8_9PSED</name>
<dbReference type="OrthoDB" id="5862074at2"/>
<dbReference type="InterPro" id="IPR050708">
    <property type="entry name" value="T6SS_VgrG/RHS"/>
</dbReference>
<gene>
    <name evidence="1" type="ORF">EJA05_23360</name>
</gene>
<dbReference type="PANTHER" id="PTHR32305">
    <property type="match status" value="1"/>
</dbReference>
<proteinExistence type="predicted"/>
<dbReference type="Gene3D" id="2.180.10.10">
    <property type="entry name" value="RHS repeat-associated core"/>
    <property type="match status" value="2"/>
</dbReference>
<organism evidence="1 2">
    <name type="scientific">Pseudomonas entomophila</name>
    <dbReference type="NCBI Taxonomy" id="312306"/>
    <lineage>
        <taxon>Bacteria</taxon>
        <taxon>Pseudomonadati</taxon>
        <taxon>Pseudomonadota</taxon>
        <taxon>Gammaproteobacteria</taxon>
        <taxon>Pseudomonadales</taxon>
        <taxon>Pseudomonadaceae</taxon>
        <taxon>Pseudomonas</taxon>
    </lineage>
</organism>